<name>A0ACB9QQP8_9MYRT</name>
<proteinExistence type="predicted"/>
<comment type="caution">
    <text evidence="1">The sequence shown here is derived from an EMBL/GenBank/DDBJ whole genome shotgun (WGS) entry which is preliminary data.</text>
</comment>
<evidence type="ECO:0000313" key="1">
    <source>
        <dbReference type="EMBL" id="KAI4369147.1"/>
    </source>
</evidence>
<reference evidence="2" key="1">
    <citation type="journal article" date="2023" name="Front. Plant Sci.">
        <title>Chromosomal-level genome assembly of Melastoma candidum provides insights into trichome evolution.</title>
        <authorList>
            <person name="Zhong Y."/>
            <person name="Wu W."/>
            <person name="Sun C."/>
            <person name="Zou P."/>
            <person name="Liu Y."/>
            <person name="Dai S."/>
            <person name="Zhou R."/>
        </authorList>
    </citation>
    <scope>NUCLEOTIDE SEQUENCE [LARGE SCALE GENOMIC DNA]</scope>
</reference>
<accession>A0ACB9QQP8</accession>
<organism evidence="1 2">
    <name type="scientific">Melastoma candidum</name>
    <dbReference type="NCBI Taxonomy" id="119954"/>
    <lineage>
        <taxon>Eukaryota</taxon>
        <taxon>Viridiplantae</taxon>
        <taxon>Streptophyta</taxon>
        <taxon>Embryophyta</taxon>
        <taxon>Tracheophyta</taxon>
        <taxon>Spermatophyta</taxon>
        <taxon>Magnoliopsida</taxon>
        <taxon>eudicotyledons</taxon>
        <taxon>Gunneridae</taxon>
        <taxon>Pentapetalae</taxon>
        <taxon>rosids</taxon>
        <taxon>malvids</taxon>
        <taxon>Myrtales</taxon>
        <taxon>Melastomataceae</taxon>
        <taxon>Melastomatoideae</taxon>
        <taxon>Melastomateae</taxon>
        <taxon>Melastoma</taxon>
    </lineage>
</organism>
<evidence type="ECO:0000313" key="2">
    <source>
        <dbReference type="Proteomes" id="UP001057402"/>
    </source>
</evidence>
<keyword evidence="2" id="KW-1185">Reference proteome</keyword>
<dbReference type="Proteomes" id="UP001057402">
    <property type="component" value="Chromosome 5"/>
</dbReference>
<protein>
    <submittedName>
        <fullName evidence="1">Uncharacterized protein</fullName>
    </submittedName>
</protein>
<sequence length="327" mass="36356">MGQAPHVVEDCMGFLQLYSDGSVYRSSDLPIHIPLVPNDLVLYKDFTYDVENNLLLRVYKPLTVTGNLPVVYYIHGGGFCFGSREWPACQNCCTRLASGLGAVVVSPDYRLAPEHRLPDAIDDVYESLVWMRDLAGAEDRCRDAAEWLDGCGVDFGSVFVLGDSSGGNIAHHLAVRMGNKLREVGPVRIRGYVLLGPFFGGVVRTKSEEGPPEAMLNLDILDSFWRLSLPPGETRDHPLANPFGLASLEFESLSLGPFLVIAAGNELLKDRAEEYVWRMKEMGKDVEYVVYEGKEHGFFTNEPYSEIGDRVVQAVEKFLRTTLESAK</sequence>
<gene>
    <name evidence="1" type="ORF">MLD38_017630</name>
</gene>
<dbReference type="EMBL" id="CM042884">
    <property type="protein sequence ID" value="KAI4369147.1"/>
    <property type="molecule type" value="Genomic_DNA"/>
</dbReference>